<name>D1BGG6_SANKS</name>
<evidence type="ECO:0000313" key="4">
    <source>
        <dbReference type="Proteomes" id="UP000000322"/>
    </source>
</evidence>
<protein>
    <recommendedName>
        <fullName evidence="2">DUF3071 domain-containing protein</fullName>
    </recommendedName>
</protein>
<dbReference type="InterPro" id="IPR047682">
    <property type="entry name" value="SepH-like"/>
</dbReference>
<dbReference type="HOGENOM" id="CLU_021151_2_1_11"/>
<dbReference type="InterPro" id="IPR021421">
    <property type="entry name" value="DUF3071"/>
</dbReference>
<dbReference type="RefSeq" id="WP_012866612.1">
    <property type="nucleotide sequence ID" value="NC_013521.1"/>
</dbReference>
<dbReference type="STRING" id="446469.Sked_16080"/>
<sequence>MVEQSAGELRLVGLDDDGEHLVLSRPGGETFRLAITDGLRAAVRRDRPRLEHLKTQERGFLAPREIQARVRSGLTAEEIAAEAGITVEQVRRYEGPVLAERQFIAQQAAATRVGRDSSSPSLGDLVTDRLAARGVETSGLEWDASRPDGHGWIVSVAFSVGGQDRLARWTFDPPARSLHALEDEARWLSETEIADEPIPRRHLASVRSSVYDLDSDGSVRPVLDAVDLDPRLLPVPEQQETPSELDQTAAILDDLQGRRGVRQQMELGEEDSLFEGFGPPAAFGDDAHEPAGDVPGAHPAEPASGLQEARVYALPPLSLPADAPDADETPVALAPDAEIPAAEETSTEAPAEKSPARPARRGRSKVPSWDEIVFGGKQD</sequence>
<dbReference type="eggNOG" id="ENOG502ZCFK">
    <property type="taxonomic scope" value="Bacteria"/>
</dbReference>
<dbReference type="AlphaFoldDB" id="D1BGG6"/>
<gene>
    <name evidence="3" type="ordered locus">Sked_16080</name>
</gene>
<proteinExistence type="predicted"/>
<dbReference type="OrthoDB" id="5180791at2"/>
<organism evidence="3 4">
    <name type="scientific">Sanguibacter keddieii (strain ATCC 51767 / DSM 10542 / NCFB 3025 / ST-74)</name>
    <dbReference type="NCBI Taxonomy" id="446469"/>
    <lineage>
        <taxon>Bacteria</taxon>
        <taxon>Bacillati</taxon>
        <taxon>Actinomycetota</taxon>
        <taxon>Actinomycetes</taxon>
        <taxon>Micrococcales</taxon>
        <taxon>Sanguibacteraceae</taxon>
        <taxon>Sanguibacter</taxon>
    </lineage>
</organism>
<reference evidence="3 4" key="1">
    <citation type="journal article" date="2009" name="Stand. Genomic Sci.">
        <title>Complete genome sequence of Sanguibacter keddieii type strain (ST-74).</title>
        <authorList>
            <person name="Ivanova N."/>
            <person name="Sikorski J."/>
            <person name="Sims D."/>
            <person name="Brettin T."/>
            <person name="Detter J.C."/>
            <person name="Han C."/>
            <person name="Lapidus A."/>
            <person name="Copeland A."/>
            <person name="Glavina Del Rio T."/>
            <person name="Nolan M."/>
            <person name="Chen F."/>
            <person name="Lucas S."/>
            <person name="Tice H."/>
            <person name="Cheng J.F."/>
            <person name="Bruce D."/>
            <person name="Goodwin L."/>
            <person name="Pitluck S."/>
            <person name="Pati A."/>
            <person name="Mavromatis K."/>
            <person name="Chen A."/>
            <person name="Palaniappan K."/>
            <person name="D'haeseleer P."/>
            <person name="Chain P."/>
            <person name="Bristow J."/>
            <person name="Eisen J.A."/>
            <person name="Markowitz V."/>
            <person name="Hugenholtz P."/>
            <person name="Goker M."/>
            <person name="Pukall R."/>
            <person name="Klenk H.P."/>
            <person name="Kyrpides N.C."/>
        </authorList>
    </citation>
    <scope>NUCLEOTIDE SEQUENCE [LARGE SCALE GENOMIC DNA]</scope>
    <source>
        <strain evidence="4">ATCC 51767 / DSM 10542 / NCFB 3025 / ST-74</strain>
    </source>
</reference>
<dbReference type="KEGG" id="ske:Sked_16080"/>
<dbReference type="NCBIfam" id="NF040712">
    <property type="entry name" value="SepH"/>
    <property type="match status" value="1"/>
</dbReference>
<evidence type="ECO:0000256" key="1">
    <source>
        <dbReference type="SAM" id="MobiDB-lite"/>
    </source>
</evidence>
<dbReference type="Proteomes" id="UP000000322">
    <property type="component" value="Chromosome"/>
</dbReference>
<dbReference type="Pfam" id="PF11268">
    <property type="entry name" value="DUF3071"/>
    <property type="match status" value="1"/>
</dbReference>
<evidence type="ECO:0000313" key="3">
    <source>
        <dbReference type="EMBL" id="ACZ21543.1"/>
    </source>
</evidence>
<feature type="region of interest" description="Disordered" evidence="1">
    <location>
        <begin position="272"/>
        <end position="379"/>
    </location>
</feature>
<feature type="compositionally biased region" description="Low complexity" evidence="1">
    <location>
        <begin position="337"/>
        <end position="349"/>
    </location>
</feature>
<dbReference type="EMBL" id="CP001819">
    <property type="protein sequence ID" value="ACZ21543.1"/>
    <property type="molecule type" value="Genomic_DNA"/>
</dbReference>
<feature type="domain" description="DUF3071" evidence="2">
    <location>
        <begin position="8"/>
        <end position="171"/>
    </location>
</feature>
<keyword evidence="4" id="KW-1185">Reference proteome</keyword>
<evidence type="ECO:0000259" key="2">
    <source>
        <dbReference type="Pfam" id="PF11268"/>
    </source>
</evidence>
<accession>D1BGG6</accession>
<feature type="compositionally biased region" description="Low complexity" evidence="1">
    <location>
        <begin position="313"/>
        <end position="323"/>
    </location>
</feature>